<evidence type="ECO:0000256" key="1">
    <source>
        <dbReference type="SAM" id="MobiDB-lite"/>
    </source>
</evidence>
<feature type="compositionally biased region" description="Low complexity" evidence="1">
    <location>
        <begin position="368"/>
        <end position="380"/>
    </location>
</feature>
<sequence>MRLLSVKGSGRQLPGVGALSALQLLCLPISSHTLGPELQPPAGAAVNVEGAAACGGPPRARTALATEGGLAAGGVQRPCGPVAPDRRDLAHVDGTYSVQEREEEGVKEWKGERAGPRCGALKVHFAAPLLLLPAAAAAELEAAWAGLRADAAAAARGSIGVDLDASGSATSSSSAAAAAAAEADDEGAAAAAAVAEAEAAVWREAFQPLLEDVAFLAEPLPMNGLVMVPAGEEDEEIGSRGSGGEPAAATAAVARLAGALLRFLETAGMRATADAVRLAVGGGSIDGKRDGCGGCGDILTRGRPGGVEAMGVAEVQDAVPNAAPQGRVDEEAEAEEVPPRGGATHEGPTSGAPAPPVDITCDTRRRPAAPAAAAVTPAATGHTDSASPDGGVGRRERAFAAWRAAWLLRAVPYVLCLSVQPYFLTAVRALAERHPAAGGQLALVLLQWASDCCGLLLTLTLTLAWVHWRRRRHHHHRCRGSSWSVLSPLEYGGGSAFESAAAAASAATDVPSLFSARPTAAAGASDGDAKAVRHDQPPHSGLYDMYEMCNAQLSALLYATGFLALRCGLSSASASTCASGL</sequence>
<dbReference type="Proteomes" id="UP000075714">
    <property type="component" value="Unassembled WGS sequence"/>
</dbReference>
<comment type="caution">
    <text evidence="2">The sequence shown here is derived from an EMBL/GenBank/DDBJ whole genome shotgun (WGS) entry which is preliminary data.</text>
</comment>
<dbReference type="EMBL" id="LSYV01000003">
    <property type="protein sequence ID" value="KXZ55573.1"/>
    <property type="molecule type" value="Genomic_DNA"/>
</dbReference>
<evidence type="ECO:0000313" key="2">
    <source>
        <dbReference type="EMBL" id="KXZ55573.1"/>
    </source>
</evidence>
<protein>
    <submittedName>
        <fullName evidence="2">Uncharacterized protein</fullName>
    </submittedName>
</protein>
<accession>A0A150H0P0</accession>
<feature type="region of interest" description="Disordered" evidence="1">
    <location>
        <begin position="320"/>
        <end position="392"/>
    </location>
</feature>
<reference evidence="3" key="1">
    <citation type="journal article" date="2016" name="Nat. Commun.">
        <title>The Gonium pectorale genome demonstrates co-option of cell cycle regulation during the evolution of multicellularity.</title>
        <authorList>
            <person name="Hanschen E.R."/>
            <person name="Marriage T.N."/>
            <person name="Ferris P.J."/>
            <person name="Hamaji T."/>
            <person name="Toyoda A."/>
            <person name="Fujiyama A."/>
            <person name="Neme R."/>
            <person name="Noguchi H."/>
            <person name="Minakuchi Y."/>
            <person name="Suzuki M."/>
            <person name="Kawai-Toyooka H."/>
            <person name="Smith D.R."/>
            <person name="Sparks H."/>
            <person name="Anderson J."/>
            <person name="Bakaric R."/>
            <person name="Luria V."/>
            <person name="Karger A."/>
            <person name="Kirschner M.W."/>
            <person name="Durand P.M."/>
            <person name="Michod R.E."/>
            <person name="Nozaki H."/>
            <person name="Olson B.J."/>
        </authorList>
    </citation>
    <scope>NUCLEOTIDE SEQUENCE [LARGE SCALE GENOMIC DNA]</scope>
    <source>
        <strain evidence="3">NIES-2863</strain>
    </source>
</reference>
<keyword evidence="3" id="KW-1185">Reference proteome</keyword>
<proteinExistence type="predicted"/>
<organism evidence="2 3">
    <name type="scientific">Gonium pectorale</name>
    <name type="common">Green alga</name>
    <dbReference type="NCBI Taxonomy" id="33097"/>
    <lineage>
        <taxon>Eukaryota</taxon>
        <taxon>Viridiplantae</taxon>
        <taxon>Chlorophyta</taxon>
        <taxon>core chlorophytes</taxon>
        <taxon>Chlorophyceae</taxon>
        <taxon>CS clade</taxon>
        <taxon>Chlamydomonadales</taxon>
        <taxon>Volvocaceae</taxon>
        <taxon>Gonium</taxon>
    </lineage>
</organism>
<dbReference type="AlphaFoldDB" id="A0A150H0P0"/>
<gene>
    <name evidence="2" type="ORF">GPECTOR_2g1122</name>
</gene>
<name>A0A150H0P0_GONPE</name>
<evidence type="ECO:0000313" key="3">
    <source>
        <dbReference type="Proteomes" id="UP000075714"/>
    </source>
</evidence>